<keyword evidence="4" id="KW-0479">Metal-binding</keyword>
<dbReference type="GO" id="GO:0007032">
    <property type="term" value="P:endosome organization"/>
    <property type="evidence" value="ECO:0007669"/>
    <property type="project" value="TreeGrafter"/>
</dbReference>
<dbReference type="GO" id="GO:0044753">
    <property type="term" value="C:amphisome"/>
    <property type="evidence" value="ECO:0007669"/>
    <property type="project" value="TreeGrafter"/>
</dbReference>
<feature type="compositionally biased region" description="Pro residues" evidence="15">
    <location>
        <begin position="194"/>
        <end position="244"/>
    </location>
</feature>
<keyword evidence="3" id="KW-0963">Cytoplasm</keyword>
<keyword evidence="7" id="KW-0862">Zinc</keyword>
<evidence type="ECO:0000256" key="13">
    <source>
        <dbReference type="ARBA" id="ARBA00081379"/>
    </source>
</evidence>
<organism evidence="18 19">
    <name type="scientific">Stichopus japonicus</name>
    <name type="common">Sea cucumber</name>
    <dbReference type="NCBI Taxonomy" id="307972"/>
    <lineage>
        <taxon>Eukaryota</taxon>
        <taxon>Metazoa</taxon>
        <taxon>Echinodermata</taxon>
        <taxon>Eleutherozoa</taxon>
        <taxon>Echinozoa</taxon>
        <taxon>Holothuroidea</taxon>
        <taxon>Aspidochirotacea</taxon>
        <taxon>Aspidochirotida</taxon>
        <taxon>Stichopodidae</taxon>
        <taxon>Apostichopus</taxon>
    </lineage>
</organism>
<dbReference type="SMR" id="A0A2G8KIK3"/>
<feature type="compositionally biased region" description="Low complexity" evidence="15">
    <location>
        <begin position="351"/>
        <end position="360"/>
    </location>
</feature>
<dbReference type="Gene3D" id="3.30.60.90">
    <property type="match status" value="1"/>
</dbReference>
<dbReference type="CDD" id="cd14320">
    <property type="entry name" value="UBA_SQSTM"/>
    <property type="match status" value="1"/>
</dbReference>
<dbReference type="Pfam" id="PF00569">
    <property type="entry name" value="ZZ"/>
    <property type="match status" value="1"/>
</dbReference>
<dbReference type="CDD" id="cd06402">
    <property type="entry name" value="PB1_p62"/>
    <property type="match status" value="1"/>
</dbReference>
<sequence>MSVTVKAYLKLGGNANAEIRRFVVDHDVCSNFEYISKKLMSVFPSLANEAFETAWKDTEGDLIAFSSDEELVEALGQLDENVFRIYIHKKNGVGQGQSSEDVCHPGVTCDGCEMGIIGPRFKCAVCPNYDLCKKCEKRGIHPEHDFMKIRKPKFGRSGCGGFSGKRRNWHQRFGPFGPFAQYGMFQSPPDCSFGPPPPPGPPGPPPFGCPSPFGPPPPPGPPGPPPFGCPSPFGPGGPPPPDGPAPANQDSPPQGGSGPQEDSSSGTDVPNEGREGTPTGPEEYLSSLGCAVAQMLHPLGIDVDVAVEHRGKQKKCKKGRKHHGQGGWWGFGSPYGPHGGNFEPFGGQGQQSGTSGNSEGTKQADKSSSQQKTSNGSGESEPMETGSNKQKDEDWMLVDEDKVKDQSDAATSSSQQGSSSGFMPDLQGASPPKDGTIETAMTQMLAMGFTDEGGWLTRLVEAKHGDIGKVLDTIKMGQRPNLPQN</sequence>
<dbReference type="FunFam" id="3.10.20.90:FF:000320">
    <property type="entry name" value="Predicted protein"/>
    <property type="match status" value="1"/>
</dbReference>
<dbReference type="GO" id="GO:0008270">
    <property type="term" value="F:zinc ion binding"/>
    <property type="evidence" value="ECO:0007669"/>
    <property type="project" value="UniProtKB-KW"/>
</dbReference>
<dbReference type="InterPro" id="IPR000433">
    <property type="entry name" value="Znf_ZZ"/>
</dbReference>
<evidence type="ECO:0000256" key="6">
    <source>
        <dbReference type="ARBA" id="ARBA00022771"/>
    </source>
</evidence>
<dbReference type="GO" id="GO:0070530">
    <property type="term" value="F:K63-linked polyubiquitin modification-dependent protein binding"/>
    <property type="evidence" value="ECO:0007669"/>
    <property type="project" value="TreeGrafter"/>
</dbReference>
<evidence type="ECO:0000256" key="1">
    <source>
        <dbReference type="ARBA" id="ARBA00004123"/>
    </source>
</evidence>
<dbReference type="InterPro" id="IPR053793">
    <property type="entry name" value="PB1-like"/>
</dbReference>
<evidence type="ECO:0000256" key="3">
    <source>
        <dbReference type="ARBA" id="ARBA00022490"/>
    </source>
</evidence>
<evidence type="ECO:0000256" key="8">
    <source>
        <dbReference type="ARBA" id="ARBA00023163"/>
    </source>
</evidence>
<evidence type="ECO:0000256" key="4">
    <source>
        <dbReference type="ARBA" id="ARBA00022723"/>
    </source>
</evidence>
<comment type="function">
    <text evidence="10">Required for selective autophagy activation by ubiquitinated proteins. Implicated in sigma rhabdovirus multiplication and necessary for male fertility. Involved in activating transcription of Drs.</text>
</comment>
<feature type="compositionally biased region" description="Polar residues" evidence="15">
    <location>
        <begin position="248"/>
        <end position="268"/>
    </location>
</feature>
<dbReference type="STRING" id="307972.A0A2G8KIK3"/>
<dbReference type="AlphaFoldDB" id="A0A2G8KIK3"/>
<evidence type="ECO:0000256" key="7">
    <source>
        <dbReference type="ARBA" id="ARBA00022833"/>
    </source>
</evidence>
<dbReference type="EMBL" id="MRZV01000556">
    <property type="protein sequence ID" value="PIK47818.1"/>
    <property type="molecule type" value="Genomic_DNA"/>
</dbReference>
<dbReference type="SMART" id="SM00291">
    <property type="entry name" value="ZnF_ZZ"/>
    <property type="match status" value="1"/>
</dbReference>
<evidence type="ECO:0000259" key="17">
    <source>
        <dbReference type="PROSITE" id="PS51745"/>
    </source>
</evidence>
<dbReference type="SUPFAM" id="SSF54277">
    <property type="entry name" value="CAD &amp; PB1 domains"/>
    <property type="match status" value="1"/>
</dbReference>
<feature type="compositionally biased region" description="Polar residues" evidence="15">
    <location>
        <begin position="366"/>
        <end position="378"/>
    </location>
</feature>
<dbReference type="Pfam" id="PF00564">
    <property type="entry name" value="PB1"/>
    <property type="match status" value="1"/>
</dbReference>
<feature type="domain" description="PB1" evidence="17">
    <location>
        <begin position="2"/>
        <end position="90"/>
    </location>
</feature>
<dbReference type="OrthoDB" id="441278at2759"/>
<dbReference type="GO" id="GO:0000423">
    <property type="term" value="P:mitophagy"/>
    <property type="evidence" value="ECO:0007669"/>
    <property type="project" value="TreeGrafter"/>
</dbReference>
<dbReference type="InterPro" id="IPR009060">
    <property type="entry name" value="UBA-like_sf"/>
</dbReference>
<feature type="compositionally biased region" description="Basic residues" evidence="15">
    <location>
        <begin position="311"/>
        <end position="324"/>
    </location>
</feature>
<dbReference type="FunFam" id="3.30.60.90:FF:000016">
    <property type="entry name" value="Refractory to sigma P"/>
    <property type="match status" value="1"/>
</dbReference>
<comment type="subcellular location">
    <subcellularLocation>
        <location evidence="2">Cytoplasm</location>
    </subcellularLocation>
    <subcellularLocation>
        <location evidence="1">Nucleus</location>
    </subcellularLocation>
</comment>
<evidence type="ECO:0000259" key="16">
    <source>
        <dbReference type="PROSITE" id="PS50135"/>
    </source>
</evidence>
<keyword evidence="9" id="KW-0539">Nucleus</keyword>
<name>A0A2G8KIK3_STIJA</name>
<dbReference type="GO" id="GO:0016235">
    <property type="term" value="C:aggresome"/>
    <property type="evidence" value="ECO:0007669"/>
    <property type="project" value="TreeGrafter"/>
</dbReference>
<dbReference type="CDD" id="cd02340">
    <property type="entry name" value="ZZ_NBR1_like"/>
    <property type="match status" value="1"/>
</dbReference>
<keyword evidence="19" id="KW-1185">Reference proteome</keyword>
<comment type="caution">
    <text evidence="18">The sequence shown here is derived from an EMBL/GenBank/DDBJ whole genome shotgun (WGS) entry which is preliminary data.</text>
</comment>
<dbReference type="SMART" id="SM00666">
    <property type="entry name" value="PB1"/>
    <property type="match status" value="1"/>
</dbReference>
<accession>A0A2G8KIK3</accession>
<dbReference type="PANTHER" id="PTHR15090:SF0">
    <property type="entry name" value="SEQUESTOSOME-1"/>
    <property type="match status" value="1"/>
</dbReference>
<evidence type="ECO:0000256" key="5">
    <source>
        <dbReference type="ARBA" id="ARBA00022737"/>
    </source>
</evidence>
<dbReference type="InterPro" id="IPR033741">
    <property type="entry name" value="SQSTM_UBA"/>
</dbReference>
<dbReference type="InterPro" id="IPR052260">
    <property type="entry name" value="Autophagy_Rcpt_SigReg"/>
</dbReference>
<comment type="subunit">
    <text evidence="11">Interacts with aPKC and Traf6.</text>
</comment>
<evidence type="ECO:0000313" key="18">
    <source>
        <dbReference type="EMBL" id="PIK47818.1"/>
    </source>
</evidence>
<dbReference type="Pfam" id="PF16577">
    <property type="entry name" value="UBA_5"/>
    <property type="match status" value="1"/>
</dbReference>
<protein>
    <recommendedName>
        <fullName evidence="12">Protein ref(2)P</fullName>
    </recommendedName>
    <alternativeName>
        <fullName evidence="13">Refractory to sigma P</fullName>
    </alternativeName>
</protein>
<evidence type="ECO:0000256" key="15">
    <source>
        <dbReference type="SAM" id="MobiDB-lite"/>
    </source>
</evidence>
<evidence type="ECO:0000256" key="2">
    <source>
        <dbReference type="ARBA" id="ARBA00004496"/>
    </source>
</evidence>
<dbReference type="InterPro" id="IPR034866">
    <property type="entry name" value="PB1_p62"/>
</dbReference>
<proteinExistence type="predicted"/>
<dbReference type="GO" id="GO:0035973">
    <property type="term" value="P:aggrephagy"/>
    <property type="evidence" value="ECO:0007669"/>
    <property type="project" value="TreeGrafter"/>
</dbReference>
<feature type="compositionally biased region" description="Low complexity" evidence="15">
    <location>
        <begin position="412"/>
        <end position="421"/>
    </location>
</feature>
<feature type="compositionally biased region" description="Basic and acidic residues" evidence="15">
    <location>
        <begin position="389"/>
        <end position="407"/>
    </location>
</feature>
<dbReference type="Gene3D" id="1.10.8.10">
    <property type="entry name" value="DNA helicase RuvA subunit, C-terminal domain"/>
    <property type="match status" value="1"/>
</dbReference>
<dbReference type="SUPFAM" id="SSF57850">
    <property type="entry name" value="RING/U-box"/>
    <property type="match status" value="1"/>
</dbReference>
<evidence type="ECO:0000313" key="19">
    <source>
        <dbReference type="Proteomes" id="UP000230750"/>
    </source>
</evidence>
<keyword evidence="6 14" id="KW-0863">Zinc-finger</keyword>
<dbReference type="GO" id="GO:0005080">
    <property type="term" value="F:protein kinase C binding"/>
    <property type="evidence" value="ECO:0007669"/>
    <property type="project" value="TreeGrafter"/>
</dbReference>
<dbReference type="Proteomes" id="UP000230750">
    <property type="component" value="Unassembled WGS sequence"/>
</dbReference>
<dbReference type="PROSITE" id="PS50135">
    <property type="entry name" value="ZF_ZZ_2"/>
    <property type="match status" value="1"/>
</dbReference>
<feature type="region of interest" description="Disordered" evidence="15">
    <location>
        <begin position="309"/>
        <end position="436"/>
    </location>
</feature>
<evidence type="ECO:0000256" key="9">
    <source>
        <dbReference type="ARBA" id="ARBA00023242"/>
    </source>
</evidence>
<dbReference type="InterPro" id="IPR000270">
    <property type="entry name" value="PB1_dom"/>
</dbReference>
<reference evidence="18 19" key="1">
    <citation type="journal article" date="2017" name="PLoS Biol.">
        <title>The sea cucumber genome provides insights into morphological evolution and visceral regeneration.</title>
        <authorList>
            <person name="Zhang X."/>
            <person name="Sun L."/>
            <person name="Yuan J."/>
            <person name="Sun Y."/>
            <person name="Gao Y."/>
            <person name="Zhang L."/>
            <person name="Li S."/>
            <person name="Dai H."/>
            <person name="Hamel J.F."/>
            <person name="Liu C."/>
            <person name="Yu Y."/>
            <person name="Liu S."/>
            <person name="Lin W."/>
            <person name="Guo K."/>
            <person name="Jin S."/>
            <person name="Xu P."/>
            <person name="Storey K.B."/>
            <person name="Huan P."/>
            <person name="Zhang T."/>
            <person name="Zhou Y."/>
            <person name="Zhang J."/>
            <person name="Lin C."/>
            <person name="Li X."/>
            <person name="Xing L."/>
            <person name="Huo D."/>
            <person name="Sun M."/>
            <person name="Wang L."/>
            <person name="Mercier A."/>
            <person name="Li F."/>
            <person name="Yang H."/>
            <person name="Xiang J."/>
        </authorList>
    </citation>
    <scope>NUCLEOTIDE SEQUENCE [LARGE SCALE GENOMIC DNA]</scope>
    <source>
        <strain evidence="18">Shaxun</strain>
        <tissue evidence="18">Muscle</tissue>
    </source>
</reference>
<dbReference type="PANTHER" id="PTHR15090">
    <property type="entry name" value="SEQUESTOSOME 1-RELATED"/>
    <property type="match status" value="1"/>
</dbReference>
<dbReference type="GO" id="GO:0005634">
    <property type="term" value="C:nucleus"/>
    <property type="evidence" value="ECO:0007669"/>
    <property type="project" value="UniProtKB-SubCell"/>
</dbReference>
<dbReference type="Gene3D" id="3.10.20.90">
    <property type="entry name" value="Phosphatidylinositol 3-kinase Catalytic Subunit, Chain A, domain 1"/>
    <property type="match status" value="1"/>
</dbReference>
<evidence type="ECO:0000256" key="14">
    <source>
        <dbReference type="PROSITE-ProRule" id="PRU00228"/>
    </source>
</evidence>
<gene>
    <name evidence="18" type="ORF">BSL78_15318</name>
</gene>
<evidence type="ECO:0000256" key="12">
    <source>
        <dbReference type="ARBA" id="ARBA00071657"/>
    </source>
</evidence>
<evidence type="ECO:0000256" key="10">
    <source>
        <dbReference type="ARBA" id="ARBA00054138"/>
    </source>
</evidence>
<dbReference type="PROSITE" id="PS01357">
    <property type="entry name" value="ZF_ZZ_1"/>
    <property type="match status" value="1"/>
</dbReference>
<feature type="domain" description="ZZ-type" evidence="16">
    <location>
        <begin position="104"/>
        <end position="154"/>
    </location>
</feature>
<keyword evidence="5" id="KW-0677">Repeat</keyword>
<evidence type="ECO:0000256" key="11">
    <source>
        <dbReference type="ARBA" id="ARBA00062450"/>
    </source>
</evidence>
<dbReference type="SUPFAM" id="SSF46934">
    <property type="entry name" value="UBA-like"/>
    <property type="match status" value="1"/>
</dbReference>
<keyword evidence="8" id="KW-0804">Transcription</keyword>
<dbReference type="InterPro" id="IPR043145">
    <property type="entry name" value="Znf_ZZ_sf"/>
</dbReference>
<dbReference type="PROSITE" id="PS51745">
    <property type="entry name" value="PB1"/>
    <property type="match status" value="1"/>
</dbReference>
<dbReference type="FunFam" id="1.10.8.10:FF:000034">
    <property type="entry name" value="Sequestosome 1"/>
    <property type="match status" value="1"/>
</dbReference>
<feature type="region of interest" description="Disordered" evidence="15">
    <location>
        <begin position="187"/>
        <end position="286"/>
    </location>
</feature>